<reference evidence="2" key="1">
    <citation type="submission" date="2016-10" db="EMBL/GenBank/DDBJ databases">
        <title>Frankia sp. NRRL B-16386 Genome sequencing.</title>
        <authorList>
            <person name="Ghodhbane-Gtari F."/>
            <person name="Swanson E."/>
            <person name="Gueddou A."/>
            <person name="Hezbri K."/>
            <person name="Ktari K."/>
            <person name="Nouioui I."/>
            <person name="Morris K."/>
            <person name="Simpson S."/>
            <person name="Abebe-Akele F."/>
            <person name="Thomas K."/>
            <person name="Gtari M."/>
            <person name="Tisa L.S."/>
        </authorList>
    </citation>
    <scope>NUCLEOTIDE SEQUENCE [LARGE SCALE GENOMIC DNA]</scope>
    <source>
        <strain evidence="2">NRRL B-16386</strain>
    </source>
</reference>
<dbReference type="STRING" id="1834516.BL253_25355"/>
<accession>A0A1V2I6A6</accession>
<dbReference type="EMBL" id="MOMC01000052">
    <property type="protein sequence ID" value="ONH26252.1"/>
    <property type="molecule type" value="Genomic_DNA"/>
</dbReference>
<sequence>MKLPPAATGFGLQPLNAPTDLRDFLTVCHRAAQRTGGAMTSTHPAGVTPNFHTVAIDYPGHSVAVLRHATLPLVAFTRPQLTSDTALAFVDEPPLAAAIHETSELEVLAVDQLHLPLARADLTALTSAELSQIAYWKPETVGDLLFNFWD</sequence>
<organism evidence="1 2">
    <name type="scientific">Pseudofrankia asymbiotica</name>
    <dbReference type="NCBI Taxonomy" id="1834516"/>
    <lineage>
        <taxon>Bacteria</taxon>
        <taxon>Bacillati</taxon>
        <taxon>Actinomycetota</taxon>
        <taxon>Actinomycetes</taxon>
        <taxon>Frankiales</taxon>
        <taxon>Frankiaceae</taxon>
        <taxon>Pseudofrankia</taxon>
    </lineage>
</organism>
<dbReference type="OrthoDB" id="6313019at2"/>
<keyword evidence="2" id="KW-1185">Reference proteome</keyword>
<dbReference type="AlphaFoldDB" id="A0A1V2I6A6"/>
<protein>
    <submittedName>
        <fullName evidence="1">Uncharacterized protein</fullName>
    </submittedName>
</protein>
<comment type="caution">
    <text evidence="1">The sequence shown here is derived from an EMBL/GenBank/DDBJ whole genome shotgun (WGS) entry which is preliminary data.</text>
</comment>
<name>A0A1V2I6A6_9ACTN</name>
<proteinExistence type="predicted"/>
<gene>
    <name evidence="1" type="ORF">BL253_25355</name>
</gene>
<dbReference type="Proteomes" id="UP000188929">
    <property type="component" value="Unassembled WGS sequence"/>
</dbReference>
<dbReference type="RefSeq" id="WP_076819864.1">
    <property type="nucleotide sequence ID" value="NZ_MOMC01000052.1"/>
</dbReference>
<evidence type="ECO:0000313" key="1">
    <source>
        <dbReference type="EMBL" id="ONH26252.1"/>
    </source>
</evidence>
<evidence type="ECO:0000313" key="2">
    <source>
        <dbReference type="Proteomes" id="UP000188929"/>
    </source>
</evidence>